<reference evidence="2 5" key="1">
    <citation type="submission" date="2014-12" db="EMBL/GenBank/DDBJ databases">
        <title>Draft genome sequences of 10 type strains of Lactococcus.</title>
        <authorList>
            <person name="Sun Z."/>
            <person name="Zhong Z."/>
            <person name="Liu W."/>
            <person name="Zhang W."/>
            <person name="Zhang H."/>
        </authorList>
    </citation>
    <scope>NUCLEOTIDE SEQUENCE [LARGE SCALE GENOMIC DNA]</scope>
    <source>
        <strain evidence="2 5">DSM 22330</strain>
    </source>
</reference>
<dbReference type="InterPro" id="IPR010982">
    <property type="entry name" value="Lambda_DNA-bd_dom_sf"/>
</dbReference>
<evidence type="ECO:0000313" key="2">
    <source>
        <dbReference type="EMBL" id="PCS01895.1"/>
    </source>
</evidence>
<evidence type="ECO:0000259" key="1">
    <source>
        <dbReference type="PROSITE" id="PS50943"/>
    </source>
</evidence>
<dbReference type="InterPro" id="IPR001387">
    <property type="entry name" value="Cro/C1-type_HTH"/>
</dbReference>
<dbReference type="AlphaFoldDB" id="A0A1K2HJC0"/>
<dbReference type="InterPro" id="IPR003491">
    <property type="entry name" value="REP-like_C"/>
</dbReference>
<evidence type="ECO:0000313" key="3">
    <source>
        <dbReference type="EMBL" id="SFZ76370.1"/>
    </source>
</evidence>
<dbReference type="EMBL" id="JXJT01000020">
    <property type="protein sequence ID" value="PCS01895.1"/>
    <property type="molecule type" value="Genomic_DNA"/>
</dbReference>
<dbReference type="PROSITE" id="PS50943">
    <property type="entry name" value="HTH_CROC1"/>
    <property type="match status" value="1"/>
</dbReference>
<sequence length="420" mass="49833">MTIDENFDLKGIMKNYLLSQKDVGKIVGVSRQFIGSVLSGKKSLSPDKKKVLLDYLSYNSKYELETSVDYLRIRLKTLKWFEVIEDLLLMDSNLFNIDVSSMHNYNMSMSYGSIRILRHSENIDMGTLVEFNGGGCREFEQELKDQNRTWKQFFQDCFHFSMNQKKVTNFEDLDDYLKFTRLDLATDEMYSKKGNYDLRKLYDKMLAGQIQTPFRQFSSNESFLYQDGEFISTGLSLYFGSRKSKSIYINFYEKDKEQSMARNLFVDEIHELYGYKNRYEIRLFGDKATQVIFDFWYNDIPLQNLAGQIISHYLDIKDDTGNWDIEWLDVFGSDKSYGFVNKPREVSYDRTLKWLDSSVFASLKRNMEIDRLTGSRKTMELFDEKELDEKNQHLVDSIVKQKKERAFYDNFHEMIELEYD</sequence>
<keyword evidence="5" id="KW-1185">Reference proteome</keyword>
<protein>
    <submittedName>
        <fullName evidence="2">Cro/Cl family transcriptional regulator</fullName>
    </submittedName>
    <submittedName>
        <fullName evidence="3">Phage replication initiation protein</fullName>
    </submittedName>
</protein>
<dbReference type="SUPFAM" id="SSF47413">
    <property type="entry name" value="lambda repressor-like DNA-binding domains"/>
    <property type="match status" value="1"/>
</dbReference>
<evidence type="ECO:0000313" key="4">
    <source>
        <dbReference type="Proteomes" id="UP000185655"/>
    </source>
</evidence>
<reference evidence="3 4" key="2">
    <citation type="submission" date="2016-11" db="EMBL/GenBank/DDBJ databases">
        <authorList>
            <person name="Jaros S."/>
            <person name="Januszkiewicz K."/>
            <person name="Wedrychowicz H."/>
        </authorList>
    </citation>
    <scope>NUCLEOTIDE SEQUENCE [LARGE SCALE GENOMIC DNA]</scope>
    <source>
        <strain evidence="3 4">DSM 22330</strain>
    </source>
</reference>
<dbReference type="STRING" id="1122154.SAMN02746068_01939"/>
<dbReference type="GO" id="GO:0003677">
    <property type="term" value="F:DNA binding"/>
    <property type="evidence" value="ECO:0007669"/>
    <property type="project" value="InterPro"/>
</dbReference>
<name>A0A1K2HJC0_9LACT</name>
<dbReference type="CDD" id="cd00093">
    <property type="entry name" value="HTH_XRE"/>
    <property type="match status" value="1"/>
</dbReference>
<feature type="domain" description="HTH cro/C1-type" evidence="1">
    <location>
        <begin position="18"/>
        <end position="64"/>
    </location>
</feature>
<organism evidence="3 4">
    <name type="scientific">Pseudolactococcus chungangensis CAU 28 = DSM 22330</name>
    <dbReference type="NCBI Taxonomy" id="1122154"/>
    <lineage>
        <taxon>Bacteria</taxon>
        <taxon>Bacillati</taxon>
        <taxon>Bacillota</taxon>
        <taxon>Bacilli</taxon>
        <taxon>Lactobacillales</taxon>
        <taxon>Streptococcaceae</taxon>
        <taxon>Pseudolactococcus</taxon>
    </lineage>
</organism>
<dbReference type="RefSeq" id="WP_072353659.1">
    <property type="nucleotide sequence ID" value="NZ_FPKS01000015.1"/>
</dbReference>
<dbReference type="Proteomes" id="UP000185655">
    <property type="component" value="Unassembled WGS sequence"/>
</dbReference>
<dbReference type="OrthoDB" id="2067664at2"/>
<dbReference type="InterPro" id="IPR040819">
    <property type="entry name" value="Rol_Rep_N"/>
</dbReference>
<gene>
    <name evidence="2" type="ORF">RR45_GL000968</name>
    <name evidence="3" type="ORF">SAMN02746068_01939</name>
</gene>
<accession>A0A1K2HJC0</accession>
<evidence type="ECO:0000313" key="5">
    <source>
        <dbReference type="Proteomes" id="UP000218979"/>
    </source>
</evidence>
<dbReference type="Pfam" id="PF02486">
    <property type="entry name" value="Rep_trans"/>
    <property type="match status" value="1"/>
</dbReference>
<dbReference type="Proteomes" id="UP000218979">
    <property type="component" value="Unassembled WGS sequence"/>
</dbReference>
<dbReference type="Pfam" id="PF18106">
    <property type="entry name" value="Rol_Rep_N"/>
    <property type="match status" value="1"/>
</dbReference>
<dbReference type="EMBL" id="FPKS01000015">
    <property type="protein sequence ID" value="SFZ76370.1"/>
    <property type="molecule type" value="Genomic_DNA"/>
</dbReference>
<proteinExistence type="predicted"/>